<dbReference type="InterPro" id="IPR019734">
    <property type="entry name" value="TPR_rpt"/>
</dbReference>
<protein>
    <submittedName>
        <fullName evidence="4">Tetratricopeptide repeat protein</fullName>
    </submittedName>
</protein>
<dbReference type="Gene3D" id="1.25.40.10">
    <property type="entry name" value="Tetratricopeptide repeat domain"/>
    <property type="match status" value="2"/>
</dbReference>
<proteinExistence type="predicted"/>
<dbReference type="PROSITE" id="PS50005">
    <property type="entry name" value="TPR"/>
    <property type="match status" value="3"/>
</dbReference>
<keyword evidence="1" id="KW-0677">Repeat</keyword>
<dbReference type="InterPro" id="IPR013105">
    <property type="entry name" value="TPR_2"/>
</dbReference>
<dbReference type="SUPFAM" id="SSF48452">
    <property type="entry name" value="TPR-like"/>
    <property type="match status" value="2"/>
</dbReference>
<name>A0ABU4IPV5_9VIBR</name>
<evidence type="ECO:0000313" key="4">
    <source>
        <dbReference type="EMBL" id="MDW6091434.1"/>
    </source>
</evidence>
<evidence type="ECO:0000256" key="1">
    <source>
        <dbReference type="ARBA" id="ARBA00022737"/>
    </source>
</evidence>
<dbReference type="Pfam" id="PF13181">
    <property type="entry name" value="TPR_8"/>
    <property type="match status" value="1"/>
</dbReference>
<organism evidence="4 5">
    <name type="scientific">Vibrio rhizosphaerae</name>
    <dbReference type="NCBI Taxonomy" id="398736"/>
    <lineage>
        <taxon>Bacteria</taxon>
        <taxon>Pseudomonadati</taxon>
        <taxon>Pseudomonadota</taxon>
        <taxon>Gammaproteobacteria</taxon>
        <taxon>Vibrionales</taxon>
        <taxon>Vibrionaceae</taxon>
        <taxon>Vibrio</taxon>
    </lineage>
</organism>
<dbReference type="RefSeq" id="WP_261888109.1">
    <property type="nucleotide sequence ID" value="NZ_AP024903.1"/>
</dbReference>
<feature type="repeat" description="TPR" evidence="3">
    <location>
        <begin position="217"/>
        <end position="250"/>
    </location>
</feature>
<sequence length="337" mass="38406">MMRIQPVCITVTLMIGLLTGCANQHKRPSMMAQLYEGRPVSRLNVTGIPQTEQEAIVRGDVARREHNDDLALFEYIRALAFQSGQHRDKTLYKIGQIHQRHQREVLAEKAYQMALQENPHNIDVLQQLGMNYSKKGAFDVGKRFFIQAIDADQLRLHHQMRVPQAISHIELINALELDEHSPLDAYMGLGIVYDMSSQHEIAQALYKKALHIQPESSKLLLNIGYSYYMSGDYPEAKRATLAALRLDPDNSRTQNNLALIYLGDGKIQRALNVFIQQMQMENYQALSRVGYFLMIQGHADQAIPYLQQAIDENPSDDQTVHDNLKRALAESQALVRQ</sequence>
<feature type="repeat" description="TPR" evidence="3">
    <location>
        <begin position="183"/>
        <end position="216"/>
    </location>
</feature>
<dbReference type="InterPro" id="IPR011990">
    <property type="entry name" value="TPR-like_helical_dom_sf"/>
</dbReference>
<dbReference type="EMBL" id="JAWRCP010000001">
    <property type="protein sequence ID" value="MDW6091434.1"/>
    <property type="molecule type" value="Genomic_DNA"/>
</dbReference>
<keyword evidence="2 3" id="KW-0802">TPR repeat</keyword>
<evidence type="ECO:0000256" key="2">
    <source>
        <dbReference type="ARBA" id="ARBA00022803"/>
    </source>
</evidence>
<dbReference type="PANTHER" id="PTHR12558:SF13">
    <property type="entry name" value="CELL DIVISION CYCLE PROTEIN 27 HOMOLOG"/>
    <property type="match status" value="1"/>
</dbReference>
<dbReference type="Pfam" id="PF07719">
    <property type="entry name" value="TPR_2"/>
    <property type="match status" value="1"/>
</dbReference>
<comment type="caution">
    <text evidence="4">The sequence shown here is derived from an EMBL/GenBank/DDBJ whole genome shotgun (WGS) entry which is preliminary data.</text>
</comment>
<gene>
    <name evidence="4" type="ORF">SBX64_02500</name>
</gene>
<keyword evidence="5" id="KW-1185">Reference proteome</keyword>
<evidence type="ECO:0000313" key="5">
    <source>
        <dbReference type="Proteomes" id="UP001279860"/>
    </source>
</evidence>
<accession>A0ABU4IPV5</accession>
<evidence type="ECO:0000256" key="3">
    <source>
        <dbReference type="PROSITE-ProRule" id="PRU00339"/>
    </source>
</evidence>
<dbReference type="PANTHER" id="PTHR12558">
    <property type="entry name" value="CELL DIVISION CYCLE 16,23,27"/>
    <property type="match status" value="1"/>
</dbReference>
<dbReference type="SMART" id="SM00028">
    <property type="entry name" value="TPR"/>
    <property type="match status" value="4"/>
</dbReference>
<dbReference type="PROSITE" id="PS51257">
    <property type="entry name" value="PROKAR_LIPOPROTEIN"/>
    <property type="match status" value="1"/>
</dbReference>
<feature type="repeat" description="TPR" evidence="3">
    <location>
        <begin position="283"/>
        <end position="316"/>
    </location>
</feature>
<reference evidence="4 5" key="1">
    <citation type="submission" date="2023-11" db="EMBL/GenBank/DDBJ databases">
        <title>Plant-associative lifestyle of Vibrio porteresiae and its evolutionary dynamics.</title>
        <authorList>
            <person name="Rameshkumar N."/>
            <person name="Kirti K."/>
        </authorList>
    </citation>
    <scope>NUCLEOTIDE SEQUENCE [LARGE SCALE GENOMIC DNA]</scope>
    <source>
        <strain evidence="4 5">MSSRF7</strain>
    </source>
</reference>
<dbReference type="Proteomes" id="UP001279860">
    <property type="component" value="Unassembled WGS sequence"/>
</dbReference>